<accession>A0AAE0G5Z5</accession>
<evidence type="ECO:0000313" key="3">
    <source>
        <dbReference type="Proteomes" id="UP001190700"/>
    </source>
</evidence>
<protein>
    <submittedName>
        <fullName evidence="2">Uncharacterized protein</fullName>
    </submittedName>
</protein>
<name>A0AAE0G5Z5_9CHLO</name>
<comment type="caution">
    <text evidence="2">The sequence shown here is derived from an EMBL/GenBank/DDBJ whole genome shotgun (WGS) entry which is preliminary data.</text>
</comment>
<evidence type="ECO:0000313" key="2">
    <source>
        <dbReference type="EMBL" id="KAK3272219.1"/>
    </source>
</evidence>
<dbReference type="EMBL" id="LGRX02009087">
    <property type="protein sequence ID" value="KAK3272219.1"/>
    <property type="molecule type" value="Genomic_DNA"/>
</dbReference>
<dbReference type="AlphaFoldDB" id="A0AAE0G5Z5"/>
<keyword evidence="3" id="KW-1185">Reference proteome</keyword>
<feature type="compositionally biased region" description="Basic residues" evidence="1">
    <location>
        <begin position="49"/>
        <end position="59"/>
    </location>
</feature>
<sequence length="111" mass="12010">MRPTSLIYLAPDGTFEAKAEDPASSPDVVPSLKSPDDGGLPQWGGGDKRQRRKRPRTRRCRRYVVEDSVDSDNDASRCSCATAASMEDLITASEFSDIEQGLTDSVAIGFG</sequence>
<gene>
    <name evidence="2" type="ORF">CYMTET_19463</name>
</gene>
<evidence type="ECO:0000256" key="1">
    <source>
        <dbReference type="SAM" id="MobiDB-lite"/>
    </source>
</evidence>
<organism evidence="2 3">
    <name type="scientific">Cymbomonas tetramitiformis</name>
    <dbReference type="NCBI Taxonomy" id="36881"/>
    <lineage>
        <taxon>Eukaryota</taxon>
        <taxon>Viridiplantae</taxon>
        <taxon>Chlorophyta</taxon>
        <taxon>Pyramimonadophyceae</taxon>
        <taxon>Pyramimonadales</taxon>
        <taxon>Pyramimonadaceae</taxon>
        <taxon>Cymbomonas</taxon>
    </lineage>
</organism>
<dbReference type="Proteomes" id="UP001190700">
    <property type="component" value="Unassembled WGS sequence"/>
</dbReference>
<reference evidence="2 3" key="1">
    <citation type="journal article" date="2015" name="Genome Biol. Evol.">
        <title>Comparative Genomics of a Bacterivorous Green Alga Reveals Evolutionary Causalities and Consequences of Phago-Mixotrophic Mode of Nutrition.</title>
        <authorList>
            <person name="Burns J.A."/>
            <person name="Paasch A."/>
            <person name="Narechania A."/>
            <person name="Kim E."/>
        </authorList>
    </citation>
    <scope>NUCLEOTIDE SEQUENCE [LARGE SCALE GENOMIC DNA]</scope>
    <source>
        <strain evidence="2 3">PLY_AMNH</strain>
    </source>
</reference>
<feature type="region of interest" description="Disordered" evidence="1">
    <location>
        <begin position="13"/>
        <end position="59"/>
    </location>
</feature>
<proteinExistence type="predicted"/>